<name>A0A841QYY2_9FIRM</name>
<dbReference type="Pfam" id="PF11798">
    <property type="entry name" value="IMS_HHH"/>
    <property type="match status" value="1"/>
</dbReference>
<dbReference type="CDD" id="cd03586">
    <property type="entry name" value="PolY_Pol_IV_kappa"/>
    <property type="match status" value="1"/>
</dbReference>
<comment type="caution">
    <text evidence="5">The sequence shown here is derived from an EMBL/GenBank/DDBJ whole genome shotgun (WGS) entry which is preliminary data.</text>
</comment>
<dbReference type="InterPro" id="IPR050116">
    <property type="entry name" value="DNA_polymerase-Y"/>
</dbReference>
<gene>
    <name evidence="3" type="primary">dinB</name>
    <name evidence="5" type="ORF">HNR45_000867</name>
</gene>
<dbReference type="InterPro" id="IPR036775">
    <property type="entry name" value="DNA_pol_Y-fam_lit_finger_sf"/>
</dbReference>
<dbReference type="InterPro" id="IPR043502">
    <property type="entry name" value="DNA/RNA_pol_sf"/>
</dbReference>
<comment type="cofactor">
    <cofactor evidence="3">
        <name>Mg(2+)</name>
        <dbReference type="ChEBI" id="CHEBI:18420"/>
    </cofactor>
    <text evidence="3">Binds 2 magnesium ions per subunit.</text>
</comment>
<dbReference type="Gene3D" id="3.40.1170.60">
    <property type="match status" value="1"/>
</dbReference>
<comment type="function">
    <text evidence="3">Poorly processive, error-prone DNA polymerase involved in untargeted mutagenesis. Copies undamaged DNA at stalled replication forks, which arise in vivo from mismatched or misaligned primer ends. These misaligned primers can be extended by PolIV. Exhibits no 3'-5' exonuclease (proofreading) activity. May be involved in translesional synthesis, in conjunction with the beta clamp from PolIII.</text>
</comment>
<dbReference type="GO" id="GO:0000287">
    <property type="term" value="F:magnesium ion binding"/>
    <property type="evidence" value="ECO:0007669"/>
    <property type="project" value="UniProtKB-UniRule"/>
</dbReference>
<evidence type="ECO:0000256" key="2">
    <source>
        <dbReference type="ARBA" id="ARBA00022457"/>
    </source>
</evidence>
<keyword evidence="3" id="KW-0460">Magnesium</keyword>
<dbReference type="Gene3D" id="3.30.70.270">
    <property type="match status" value="1"/>
</dbReference>
<keyword evidence="6" id="KW-1185">Reference proteome</keyword>
<sequence length="397" mass="44178">MRRRWIMHVDMDAFYASVEQRDHPQWRGLPVIVGASERRGVVATASYEARAYGVHSALAGSIARQRCPQGIFVRPRMHVYREVSALIHEVLYRYAPEIEPLSLDEAFLDISGMGTQFPTLKALGRSVQRDIYDAVGLSASVGIGGNKFLAKLASDLEKPHGLVIIPYEQAQKMIAPLPVRRLWGVGPKLEAELETLGYVTIADVAAADPDQLVRQIGQQGKTLWELAHARDDRPIVAHAPRKSIGEEETFAEDLHADADIRRYLLRASDTVARRLRQKGLVARTVTLKLRYGSYKTLTRSVTLADPIDLPQALSAAVFSLYNKLKLTEGIRLLGVTVSGLLPAGTEPMSLFADGTARERKAQETIDKLQDKYGPTAIRRGFWWDSETTTGDERGKKR</sequence>
<dbReference type="SUPFAM" id="SSF56672">
    <property type="entry name" value="DNA/RNA polymerases"/>
    <property type="match status" value="1"/>
</dbReference>
<dbReference type="HAMAP" id="MF_01113">
    <property type="entry name" value="DNApol_IV"/>
    <property type="match status" value="1"/>
</dbReference>
<comment type="catalytic activity">
    <reaction evidence="3">
        <text>DNA(n) + a 2'-deoxyribonucleoside 5'-triphosphate = DNA(n+1) + diphosphate</text>
        <dbReference type="Rhea" id="RHEA:22508"/>
        <dbReference type="Rhea" id="RHEA-COMP:17339"/>
        <dbReference type="Rhea" id="RHEA-COMP:17340"/>
        <dbReference type="ChEBI" id="CHEBI:33019"/>
        <dbReference type="ChEBI" id="CHEBI:61560"/>
        <dbReference type="ChEBI" id="CHEBI:173112"/>
        <dbReference type="EC" id="2.7.7.7"/>
    </reaction>
</comment>
<dbReference type="GeneID" id="93486149"/>
<dbReference type="Gene3D" id="1.10.150.20">
    <property type="entry name" value="5' to 3' exonuclease, C-terminal subdomain"/>
    <property type="match status" value="1"/>
</dbReference>
<keyword evidence="3" id="KW-0227">DNA damage</keyword>
<dbReference type="GO" id="GO:0006281">
    <property type="term" value="P:DNA repair"/>
    <property type="evidence" value="ECO:0007669"/>
    <property type="project" value="UniProtKB-UniRule"/>
</dbReference>
<dbReference type="PROSITE" id="PS50173">
    <property type="entry name" value="UMUC"/>
    <property type="match status" value="1"/>
</dbReference>
<comment type="subunit">
    <text evidence="3">Monomer.</text>
</comment>
<dbReference type="PANTHER" id="PTHR11076:SF33">
    <property type="entry name" value="DNA POLYMERASE KAPPA"/>
    <property type="match status" value="1"/>
</dbReference>
<dbReference type="Pfam" id="PF00817">
    <property type="entry name" value="IMS"/>
    <property type="match status" value="1"/>
</dbReference>
<comment type="subcellular location">
    <subcellularLocation>
        <location evidence="3">Cytoplasm</location>
    </subcellularLocation>
</comment>
<keyword evidence="3" id="KW-0234">DNA repair</keyword>
<keyword evidence="3 5" id="KW-0808">Transferase</keyword>
<dbReference type="InterPro" id="IPR017961">
    <property type="entry name" value="DNA_pol_Y-fam_little_finger"/>
</dbReference>
<keyword evidence="3" id="KW-0239">DNA-directed DNA polymerase</keyword>
<dbReference type="NCBIfam" id="NF002677">
    <property type="entry name" value="PRK02406.1"/>
    <property type="match status" value="1"/>
</dbReference>
<dbReference type="PANTHER" id="PTHR11076">
    <property type="entry name" value="DNA REPAIR POLYMERASE UMUC / TRANSFERASE FAMILY MEMBER"/>
    <property type="match status" value="1"/>
</dbReference>
<evidence type="ECO:0000313" key="5">
    <source>
        <dbReference type="EMBL" id="MBB6477834.1"/>
    </source>
</evidence>
<proteinExistence type="inferred from homology"/>
<dbReference type="Proteomes" id="UP000591941">
    <property type="component" value="Unassembled WGS sequence"/>
</dbReference>
<evidence type="ECO:0000259" key="4">
    <source>
        <dbReference type="PROSITE" id="PS50173"/>
    </source>
</evidence>
<comment type="similarity">
    <text evidence="1 3">Belongs to the DNA polymerase type-Y family.</text>
</comment>
<feature type="site" description="Substrate discrimination" evidence="3">
    <location>
        <position position="15"/>
    </location>
</feature>
<accession>A0A841QYY2</accession>
<dbReference type="EC" id="2.7.7.7" evidence="3"/>
<dbReference type="InterPro" id="IPR043128">
    <property type="entry name" value="Rev_trsase/Diguanyl_cyclase"/>
</dbReference>
<feature type="active site" evidence="3">
    <location>
        <position position="105"/>
    </location>
</feature>
<evidence type="ECO:0000256" key="3">
    <source>
        <dbReference type="HAMAP-Rule" id="MF_01113"/>
    </source>
</evidence>
<dbReference type="GO" id="GO:0003887">
    <property type="term" value="F:DNA-directed DNA polymerase activity"/>
    <property type="evidence" value="ECO:0007669"/>
    <property type="project" value="UniProtKB-UniRule"/>
</dbReference>
<dbReference type="Gene3D" id="3.30.1490.100">
    <property type="entry name" value="DNA polymerase, Y-family, little finger domain"/>
    <property type="match status" value="1"/>
</dbReference>
<dbReference type="Pfam" id="PF11799">
    <property type="entry name" value="IMS_C"/>
    <property type="match status" value="1"/>
</dbReference>
<dbReference type="InterPro" id="IPR024728">
    <property type="entry name" value="PolY_HhH_motif"/>
</dbReference>
<dbReference type="InterPro" id="IPR022880">
    <property type="entry name" value="DNApol_IV"/>
</dbReference>
<keyword evidence="3" id="KW-0235">DNA replication</keyword>
<dbReference type="GO" id="GO:0003684">
    <property type="term" value="F:damaged DNA binding"/>
    <property type="evidence" value="ECO:0007669"/>
    <property type="project" value="InterPro"/>
</dbReference>
<organism evidence="5 6">
    <name type="scientific">Negativicoccus succinicivorans</name>
    <dbReference type="NCBI Taxonomy" id="620903"/>
    <lineage>
        <taxon>Bacteria</taxon>
        <taxon>Bacillati</taxon>
        <taxon>Bacillota</taxon>
        <taxon>Negativicutes</taxon>
        <taxon>Veillonellales</taxon>
        <taxon>Veillonellaceae</taxon>
        <taxon>Negativicoccus</taxon>
    </lineage>
</organism>
<dbReference type="AlphaFoldDB" id="A0A841QYY2"/>
<dbReference type="GO" id="GO:0006261">
    <property type="term" value="P:DNA-templated DNA replication"/>
    <property type="evidence" value="ECO:0007669"/>
    <property type="project" value="UniProtKB-UniRule"/>
</dbReference>
<feature type="binding site" evidence="3">
    <location>
        <position position="10"/>
    </location>
    <ligand>
        <name>Mg(2+)</name>
        <dbReference type="ChEBI" id="CHEBI:18420"/>
    </ligand>
</feature>
<evidence type="ECO:0000256" key="1">
    <source>
        <dbReference type="ARBA" id="ARBA00010945"/>
    </source>
</evidence>
<dbReference type="RefSeq" id="WP_159822796.1">
    <property type="nucleotide sequence ID" value="NZ_CABWNB010000002.1"/>
</dbReference>
<protein>
    <recommendedName>
        <fullName evidence="3">DNA polymerase IV</fullName>
        <shortName evidence="3">Pol IV</shortName>
        <ecNumber evidence="3">2.7.7.7</ecNumber>
    </recommendedName>
</protein>
<dbReference type="OrthoDB" id="9808813at2"/>
<dbReference type="InterPro" id="IPR001126">
    <property type="entry name" value="UmuC"/>
</dbReference>
<dbReference type="EMBL" id="JACHHI010000003">
    <property type="protein sequence ID" value="MBB6477834.1"/>
    <property type="molecule type" value="Genomic_DNA"/>
</dbReference>
<reference evidence="5 6" key="1">
    <citation type="submission" date="2020-08" db="EMBL/GenBank/DDBJ databases">
        <title>Genomic Encyclopedia of Type Strains, Phase IV (KMG-IV): sequencing the most valuable type-strain genomes for metagenomic binning, comparative biology and taxonomic classification.</title>
        <authorList>
            <person name="Goeker M."/>
        </authorList>
    </citation>
    <scope>NUCLEOTIDE SEQUENCE [LARGE SCALE GENOMIC DNA]</scope>
    <source>
        <strain evidence="5 6">DSM 21255</strain>
    </source>
</reference>
<keyword evidence="3" id="KW-0479">Metal-binding</keyword>
<feature type="binding site" evidence="3">
    <location>
        <position position="104"/>
    </location>
    <ligand>
        <name>Mg(2+)</name>
        <dbReference type="ChEBI" id="CHEBI:18420"/>
    </ligand>
</feature>
<keyword evidence="2 3" id="KW-0515">Mutator protein</keyword>
<feature type="domain" description="UmuC" evidence="4">
    <location>
        <begin position="6"/>
        <end position="186"/>
    </location>
</feature>
<keyword evidence="3" id="KW-0238">DNA-binding</keyword>
<evidence type="ECO:0000313" key="6">
    <source>
        <dbReference type="Proteomes" id="UP000591941"/>
    </source>
</evidence>
<dbReference type="SUPFAM" id="SSF100879">
    <property type="entry name" value="Lesion bypass DNA polymerase (Y-family), little finger domain"/>
    <property type="match status" value="1"/>
</dbReference>
<dbReference type="GO" id="GO:0009432">
    <property type="term" value="P:SOS response"/>
    <property type="evidence" value="ECO:0007669"/>
    <property type="project" value="TreeGrafter"/>
</dbReference>
<dbReference type="GO" id="GO:0042276">
    <property type="term" value="P:error-prone translesion synthesis"/>
    <property type="evidence" value="ECO:0007669"/>
    <property type="project" value="TreeGrafter"/>
</dbReference>
<dbReference type="NCBIfam" id="NF002882">
    <property type="entry name" value="PRK03348.1"/>
    <property type="match status" value="1"/>
</dbReference>
<keyword evidence="3" id="KW-0963">Cytoplasm</keyword>
<keyword evidence="3 5" id="KW-0548">Nucleotidyltransferase</keyword>
<dbReference type="GO" id="GO:0005829">
    <property type="term" value="C:cytosol"/>
    <property type="evidence" value="ECO:0007669"/>
    <property type="project" value="TreeGrafter"/>
</dbReference>